<reference evidence="2 3" key="1">
    <citation type="submission" date="2018-12" db="EMBL/GenBank/DDBJ databases">
        <authorList>
            <person name="Sun L."/>
            <person name="Chen Z."/>
        </authorList>
    </citation>
    <scope>NUCLEOTIDE SEQUENCE [LARGE SCALE GENOMIC DNA]</scope>
    <source>
        <strain evidence="2 3">3-5-3</strain>
    </source>
</reference>
<evidence type="ECO:0008006" key="4">
    <source>
        <dbReference type="Google" id="ProtNLM"/>
    </source>
</evidence>
<protein>
    <recommendedName>
        <fullName evidence="4">Phosphodiester glycosidase domain-containing protein</fullName>
    </recommendedName>
</protein>
<dbReference type="Proteomes" id="UP000272464">
    <property type="component" value="Unassembled WGS sequence"/>
</dbReference>
<evidence type="ECO:0000313" key="2">
    <source>
        <dbReference type="EMBL" id="RUT27961.1"/>
    </source>
</evidence>
<keyword evidence="3" id="KW-1185">Reference proteome</keyword>
<accession>A0A3S1D3E5</accession>
<dbReference type="EMBL" id="RZNX01000013">
    <property type="protein sequence ID" value="RUT27961.1"/>
    <property type="molecule type" value="Genomic_DNA"/>
</dbReference>
<dbReference type="RefSeq" id="WP_127200881.1">
    <property type="nucleotide sequence ID" value="NZ_RZNX01000013.1"/>
</dbReference>
<feature type="transmembrane region" description="Helical" evidence="1">
    <location>
        <begin position="6"/>
        <end position="27"/>
    </location>
</feature>
<proteinExistence type="predicted"/>
<dbReference type="OrthoDB" id="2658510at2"/>
<keyword evidence="1" id="KW-1133">Transmembrane helix</keyword>
<organism evidence="2 3">
    <name type="scientific">Paenibacillus zeisoli</name>
    <dbReference type="NCBI Taxonomy" id="2496267"/>
    <lineage>
        <taxon>Bacteria</taxon>
        <taxon>Bacillati</taxon>
        <taxon>Bacillota</taxon>
        <taxon>Bacilli</taxon>
        <taxon>Bacillales</taxon>
        <taxon>Paenibacillaceae</taxon>
        <taxon>Paenibacillus</taxon>
    </lineage>
</organism>
<keyword evidence="1" id="KW-0812">Transmembrane</keyword>
<name>A0A3S1D3E5_9BACL</name>
<dbReference type="AlphaFoldDB" id="A0A3S1D3E5"/>
<sequence length="254" mass="27871">MLQLDVNYRGIAAASVLAACVVLLLLWGSSTRLPHSYTYFKADASNNVELHALISRPGEITLQSADGPLSNYSGYGINGGFFYEKDLLSIAAVNDKPVGGTRGQYGSGWFNVKYPRGTLVWDEAAGAYSVQVVSSVSDIHVKDRERYFAQGGVSMNLMNENVWEYAAEQEHLPYPDEKRLRSALVYGADQRLWLIATPTLCTAAEFRQAILETIEPGMPKEGIFLDGDGSAQLNSAESRLTGDSRVLRQIIIVK</sequence>
<evidence type="ECO:0000256" key="1">
    <source>
        <dbReference type="SAM" id="Phobius"/>
    </source>
</evidence>
<evidence type="ECO:0000313" key="3">
    <source>
        <dbReference type="Proteomes" id="UP000272464"/>
    </source>
</evidence>
<gene>
    <name evidence="2" type="ORF">EJP77_19200</name>
</gene>
<comment type="caution">
    <text evidence="2">The sequence shown here is derived from an EMBL/GenBank/DDBJ whole genome shotgun (WGS) entry which is preliminary data.</text>
</comment>
<keyword evidence="1" id="KW-0472">Membrane</keyword>